<feature type="domain" description="Ketoreductase" evidence="3">
    <location>
        <begin position="12"/>
        <end position="198"/>
    </location>
</feature>
<dbReference type="SMART" id="SM00822">
    <property type="entry name" value="PKS_KR"/>
    <property type="match status" value="1"/>
</dbReference>
<dbReference type="InterPro" id="IPR057326">
    <property type="entry name" value="KR_dom"/>
</dbReference>
<keyword evidence="5" id="KW-1185">Reference proteome</keyword>
<reference evidence="4" key="1">
    <citation type="submission" date="2022-05" db="EMBL/GenBank/DDBJ databases">
        <authorList>
            <person name="Pankratov T."/>
        </authorList>
    </citation>
    <scope>NUCLEOTIDE SEQUENCE</scope>
    <source>
        <strain evidence="4">BP6-180914</strain>
    </source>
</reference>
<dbReference type="Gene3D" id="3.40.50.720">
    <property type="entry name" value="NAD(P)-binding Rossmann-like Domain"/>
    <property type="match status" value="1"/>
</dbReference>
<protein>
    <submittedName>
        <fullName evidence="4">SDR family oxidoreductase</fullName>
    </submittedName>
</protein>
<comment type="similarity">
    <text evidence="1">Belongs to the short-chain dehydrogenases/reductases (SDR) family.</text>
</comment>
<dbReference type="PANTHER" id="PTHR43639:SF1">
    <property type="entry name" value="SHORT-CHAIN DEHYDROGENASE_REDUCTASE FAMILY PROTEIN"/>
    <property type="match status" value="1"/>
</dbReference>
<dbReference type="Proteomes" id="UP001165667">
    <property type="component" value="Unassembled WGS sequence"/>
</dbReference>
<evidence type="ECO:0000256" key="1">
    <source>
        <dbReference type="ARBA" id="ARBA00006484"/>
    </source>
</evidence>
<proteinExistence type="inferred from homology"/>
<evidence type="ECO:0000313" key="5">
    <source>
        <dbReference type="Proteomes" id="UP001165667"/>
    </source>
</evidence>
<evidence type="ECO:0000256" key="2">
    <source>
        <dbReference type="ARBA" id="ARBA00023002"/>
    </source>
</evidence>
<dbReference type="PRINTS" id="PR00081">
    <property type="entry name" value="GDHRDH"/>
</dbReference>
<dbReference type="PRINTS" id="PR00080">
    <property type="entry name" value="SDRFAMILY"/>
</dbReference>
<dbReference type="AlphaFoldDB" id="A0AA42CM68"/>
<keyword evidence="2" id="KW-0560">Oxidoreductase</keyword>
<gene>
    <name evidence="4" type="ORF">M8523_24790</name>
</gene>
<dbReference type="InterPro" id="IPR002347">
    <property type="entry name" value="SDR_fam"/>
</dbReference>
<evidence type="ECO:0000259" key="3">
    <source>
        <dbReference type="SMART" id="SM00822"/>
    </source>
</evidence>
<dbReference type="SUPFAM" id="SSF51735">
    <property type="entry name" value="NAD(P)-binding Rossmann-fold domains"/>
    <property type="match status" value="1"/>
</dbReference>
<dbReference type="PANTHER" id="PTHR43639">
    <property type="entry name" value="OXIDOREDUCTASE, SHORT-CHAIN DEHYDROGENASE/REDUCTASE FAMILY (AFU_ORTHOLOGUE AFUA_5G02870)"/>
    <property type="match status" value="1"/>
</dbReference>
<dbReference type="PROSITE" id="PS00061">
    <property type="entry name" value="ADH_SHORT"/>
    <property type="match status" value="1"/>
</dbReference>
<dbReference type="InterPro" id="IPR036291">
    <property type="entry name" value="NAD(P)-bd_dom_sf"/>
</dbReference>
<dbReference type="RefSeq" id="WP_282587599.1">
    <property type="nucleotide sequence ID" value="NZ_JAMOIM010000022.1"/>
</dbReference>
<dbReference type="EMBL" id="JAMOIM010000022">
    <property type="protein sequence ID" value="MCW6511221.1"/>
    <property type="molecule type" value="Genomic_DNA"/>
</dbReference>
<sequence length="257" mass="26781">MAGMIIPDLDQKVILITGASTGIGAAVARGFTAQGALVGLHYNSSEEPARAVADDITRAGGTVFLVAGDVAKPEVAKAVVEKTAAHFGRLDGLINNAGSLLKRVPIADSDPEHDQLVTDLNAHSIVWACRAAVPFLRKNGGMIINTTSIAARHGGGGGSVLYAAAKGYVSTFTRGFAKEVVKDKIRVNAVSPGVIRTPFHDRFSSAEQMRTMEGAVPMGRAGTPEECVGTYLYLASESLSGYVTGQVIEVNGGQLML</sequence>
<dbReference type="CDD" id="cd05233">
    <property type="entry name" value="SDR_c"/>
    <property type="match status" value="1"/>
</dbReference>
<comment type="caution">
    <text evidence="4">The sequence shown here is derived from an EMBL/GenBank/DDBJ whole genome shotgun (WGS) entry which is preliminary data.</text>
</comment>
<dbReference type="GO" id="GO:0016491">
    <property type="term" value="F:oxidoreductase activity"/>
    <property type="evidence" value="ECO:0007669"/>
    <property type="project" value="UniProtKB-KW"/>
</dbReference>
<evidence type="ECO:0000313" key="4">
    <source>
        <dbReference type="EMBL" id="MCW6511221.1"/>
    </source>
</evidence>
<dbReference type="FunFam" id="3.40.50.720:FF:000084">
    <property type="entry name" value="Short-chain dehydrogenase reductase"/>
    <property type="match status" value="1"/>
</dbReference>
<name>A0AA42CM68_9HYPH</name>
<accession>A0AA42CM68</accession>
<organism evidence="4 5">
    <name type="scientific">Lichenifustis flavocetrariae</name>
    <dbReference type="NCBI Taxonomy" id="2949735"/>
    <lineage>
        <taxon>Bacteria</taxon>
        <taxon>Pseudomonadati</taxon>
        <taxon>Pseudomonadota</taxon>
        <taxon>Alphaproteobacteria</taxon>
        <taxon>Hyphomicrobiales</taxon>
        <taxon>Lichenihabitantaceae</taxon>
        <taxon>Lichenifustis</taxon>
    </lineage>
</organism>
<dbReference type="Pfam" id="PF13561">
    <property type="entry name" value="adh_short_C2"/>
    <property type="match status" value="1"/>
</dbReference>
<dbReference type="InterPro" id="IPR020904">
    <property type="entry name" value="Sc_DH/Rdtase_CS"/>
</dbReference>